<dbReference type="AlphaFoldDB" id="A0A3B6VAW2"/>
<dbReference type="EMBL" id="CP001357">
    <property type="protein sequence ID" value="ACN84839.1"/>
    <property type="molecule type" value="Genomic_DNA"/>
</dbReference>
<evidence type="ECO:0000256" key="1">
    <source>
        <dbReference type="SAM" id="Phobius"/>
    </source>
</evidence>
<keyword evidence="3" id="KW-1185">Reference proteome</keyword>
<accession>A0A3B6VAW2</accession>
<gene>
    <name evidence="2" type="ordered locus">BHWA1_02385</name>
</gene>
<dbReference type="KEGG" id="bhy:BHWA1_02385"/>
<evidence type="ECO:0008006" key="4">
    <source>
        <dbReference type="Google" id="ProtNLM"/>
    </source>
</evidence>
<evidence type="ECO:0000313" key="2">
    <source>
        <dbReference type="EMBL" id="ACN84839.1"/>
    </source>
</evidence>
<organism evidence="2 3">
    <name type="scientific">Brachyspira hyodysenteriae (strain ATCC 49526 / WA1)</name>
    <dbReference type="NCBI Taxonomy" id="565034"/>
    <lineage>
        <taxon>Bacteria</taxon>
        <taxon>Pseudomonadati</taxon>
        <taxon>Spirochaetota</taxon>
        <taxon>Spirochaetia</taxon>
        <taxon>Brachyspirales</taxon>
        <taxon>Brachyspiraceae</taxon>
        <taxon>Brachyspira</taxon>
    </lineage>
</organism>
<feature type="transmembrane region" description="Helical" evidence="1">
    <location>
        <begin position="7"/>
        <end position="26"/>
    </location>
</feature>
<name>A0A3B6VAW2_BRAHW</name>
<proteinExistence type="predicted"/>
<protein>
    <recommendedName>
        <fullName evidence="4">DUF3575 domain-containing protein</fullName>
    </recommendedName>
</protein>
<keyword evidence="1" id="KW-1133">Transmembrane helix</keyword>
<reference evidence="2 3" key="1">
    <citation type="journal article" date="2009" name="PLoS ONE">
        <title>Genome sequence of the pathogenic intestinal spirochete Brachyspira hyodysenteriae reveals adaptations to its lifestyle in the porcine large intestine.</title>
        <authorList>
            <person name="Bellgard M.I."/>
            <person name="Wanchanthuek P."/>
            <person name="La T."/>
            <person name="Ryan K."/>
            <person name="Moolhuijzen P."/>
            <person name="Albertyn Z."/>
            <person name="Shaban B."/>
            <person name="Motro Y."/>
            <person name="Dunn D.S."/>
            <person name="Schibeci D."/>
            <person name="Hunter A."/>
            <person name="Barrero R."/>
            <person name="Phillips N.D."/>
            <person name="Hampson D.J."/>
        </authorList>
    </citation>
    <scope>NUCLEOTIDE SEQUENCE [LARGE SCALE GENOMIC DNA]</scope>
    <source>
        <strain evidence="3">ATCC 49526 / WA1</strain>
    </source>
</reference>
<dbReference type="Proteomes" id="UP000001803">
    <property type="component" value="Chromosome"/>
</dbReference>
<evidence type="ECO:0000313" key="3">
    <source>
        <dbReference type="Proteomes" id="UP000001803"/>
    </source>
</evidence>
<sequence>MGDTMKILRYIFIVNILFFNLFTIVYSEDNKENKESNEKKGFRSVLDNRFFSIGLFSSADSIKTTVNIEFGFKIMKYNNFQIKSYTAVTGSKIYDDSPQMYQLGLMQKFTFGGDDEYKGEISISRYGFAFFSFGFLSFDPDKSGKFLFASPYYWEVGGGAGFNINVSKHVGIVLEFGGGLHLVPDGKELGYPAKINKAGFGRMSIGGRYYF</sequence>
<keyword evidence="1" id="KW-0812">Transmembrane</keyword>
<keyword evidence="1" id="KW-0472">Membrane</keyword>
<dbReference type="STRING" id="565034.BHWA1_02385"/>